<dbReference type="OrthoDB" id="10025998at2759"/>
<evidence type="ECO:0000313" key="1">
    <source>
        <dbReference type="EMBL" id="KAJ4387135.1"/>
    </source>
</evidence>
<proteinExistence type="predicted"/>
<keyword evidence="2" id="KW-1185">Reference proteome</keyword>
<accession>A0A9W9CT33</accession>
<sequence length="338" mass="39290">MASSKQSRLVELLQPTQYVPMRDCLFRLLDQRSILRLAQTSKQVREMIYGDKALWNINLKLARFFDNTVAFRSQLALCDALIAGSFALQFFEQVNWSNSDIDLYAKMGDNMEAMDSYLIKKEGYMRAPNTRLEESDYGGYETTNPHGDVIEVRTYFRGEKMDPLKVQLMATNGPPCLAILRNYYMSCICNFITWNKAYSMYPKTTFVYHKTFPLLPLERRWKDLYQTYFIKYRQRGWGRMIKLPIVEEPGEIFSAAAWAASGPLPAIQRKVGDKFSWVMRLEIEGVTPSAIPDSVIESSGFEITAPKQRKRGVWWNCKVQDLCEPAELTNRDIRDFFR</sequence>
<dbReference type="Proteomes" id="UP001140453">
    <property type="component" value="Unassembled WGS sequence"/>
</dbReference>
<organism evidence="1 2">
    <name type="scientific">Gnomoniopsis smithogilvyi</name>
    <dbReference type="NCBI Taxonomy" id="1191159"/>
    <lineage>
        <taxon>Eukaryota</taxon>
        <taxon>Fungi</taxon>
        <taxon>Dikarya</taxon>
        <taxon>Ascomycota</taxon>
        <taxon>Pezizomycotina</taxon>
        <taxon>Sordariomycetes</taxon>
        <taxon>Sordariomycetidae</taxon>
        <taxon>Diaporthales</taxon>
        <taxon>Gnomoniaceae</taxon>
        <taxon>Gnomoniopsis</taxon>
    </lineage>
</organism>
<name>A0A9W9CT33_9PEZI</name>
<reference evidence="1" key="1">
    <citation type="submission" date="2022-10" db="EMBL/GenBank/DDBJ databases">
        <title>Tapping the CABI collections for fungal endophytes: first genome assemblies for Collariella, Neodidymelliopsis, Ascochyta clinopodiicola, Didymella pomorum, Didymosphaeria variabile, Neocosmospora piperis and Neocucurbitaria cava.</title>
        <authorList>
            <person name="Hill R."/>
        </authorList>
    </citation>
    <scope>NUCLEOTIDE SEQUENCE</scope>
    <source>
        <strain evidence="1">IMI 355082</strain>
    </source>
</reference>
<dbReference type="AlphaFoldDB" id="A0A9W9CT33"/>
<protein>
    <recommendedName>
        <fullName evidence="3">F-box domain-containing protein</fullName>
    </recommendedName>
</protein>
<evidence type="ECO:0000313" key="2">
    <source>
        <dbReference type="Proteomes" id="UP001140453"/>
    </source>
</evidence>
<dbReference type="EMBL" id="JAPEVB010000005">
    <property type="protein sequence ID" value="KAJ4387135.1"/>
    <property type="molecule type" value="Genomic_DNA"/>
</dbReference>
<evidence type="ECO:0008006" key="3">
    <source>
        <dbReference type="Google" id="ProtNLM"/>
    </source>
</evidence>
<comment type="caution">
    <text evidence="1">The sequence shown here is derived from an EMBL/GenBank/DDBJ whole genome shotgun (WGS) entry which is preliminary data.</text>
</comment>
<gene>
    <name evidence="1" type="ORF">N0V93_007724</name>
</gene>